<dbReference type="RefSeq" id="WP_261970708.1">
    <property type="nucleotide sequence ID" value="NZ_JAHHZF010000012.1"/>
</dbReference>
<gene>
    <name evidence="1" type="ORF">KL771_22190</name>
</gene>
<reference evidence="1 2" key="1">
    <citation type="submission" date="2021-06" db="EMBL/GenBank/DDBJ databases">
        <authorList>
            <person name="Grouzdev D.S."/>
            <person name="Koziaeva V."/>
        </authorList>
    </citation>
    <scope>NUCLEOTIDE SEQUENCE [LARGE SCALE GENOMIC DNA]</scope>
    <source>
        <strain evidence="1 2">22</strain>
    </source>
</reference>
<proteinExistence type="predicted"/>
<comment type="caution">
    <text evidence="1">The sequence shown here is derived from an EMBL/GenBank/DDBJ whole genome shotgun (WGS) entry which is preliminary data.</text>
</comment>
<evidence type="ECO:0000313" key="1">
    <source>
        <dbReference type="EMBL" id="MBT9292189.1"/>
    </source>
</evidence>
<dbReference type="EMBL" id="JAHHZF010000012">
    <property type="protein sequence ID" value="MBT9292189.1"/>
    <property type="molecule type" value="Genomic_DNA"/>
</dbReference>
<name>A0A947GJR3_9HYPH</name>
<sequence>MPFDFSPDIVLADQAERLKSLQPGCGDCAPVFDSKAFTDAPITMLGIGDVRKKSAGPAFSQTLQQYGIRSNRHRNDRIMEDMDRSALIGTCLSRSGEK</sequence>
<keyword evidence="2" id="KW-1185">Reference proteome</keyword>
<evidence type="ECO:0000313" key="2">
    <source>
        <dbReference type="Proteomes" id="UP000766595"/>
    </source>
</evidence>
<dbReference type="AlphaFoldDB" id="A0A947GJR3"/>
<organism evidence="1 2">
    <name type="scientific">Prosthecodimorpha staleyi</name>
    <dbReference type="NCBI Taxonomy" id="2840188"/>
    <lineage>
        <taxon>Bacteria</taxon>
        <taxon>Pseudomonadati</taxon>
        <taxon>Pseudomonadota</taxon>
        <taxon>Alphaproteobacteria</taxon>
        <taxon>Hyphomicrobiales</taxon>
        <taxon>Ancalomicrobiaceae</taxon>
        <taxon>Prosthecodimorpha</taxon>
    </lineage>
</organism>
<accession>A0A947GJR3</accession>
<protein>
    <submittedName>
        <fullName evidence="1">Uncharacterized protein</fullName>
    </submittedName>
</protein>
<dbReference type="Proteomes" id="UP000766595">
    <property type="component" value="Unassembled WGS sequence"/>
</dbReference>